<evidence type="ECO:0000256" key="5">
    <source>
        <dbReference type="ARBA" id="ARBA00048434"/>
    </source>
</evidence>
<organism evidence="8 9">
    <name type="scientific">Rhododendron griersonianum</name>
    <dbReference type="NCBI Taxonomy" id="479676"/>
    <lineage>
        <taxon>Eukaryota</taxon>
        <taxon>Viridiplantae</taxon>
        <taxon>Streptophyta</taxon>
        <taxon>Embryophyta</taxon>
        <taxon>Tracheophyta</taxon>
        <taxon>Spermatophyta</taxon>
        <taxon>Magnoliopsida</taxon>
        <taxon>eudicotyledons</taxon>
        <taxon>Gunneridae</taxon>
        <taxon>Pentapetalae</taxon>
        <taxon>asterids</taxon>
        <taxon>Ericales</taxon>
        <taxon>Ericaceae</taxon>
        <taxon>Ericoideae</taxon>
        <taxon>Rhodoreae</taxon>
        <taxon>Rhododendron</taxon>
    </lineage>
</organism>
<dbReference type="AlphaFoldDB" id="A0AAV6HUF4"/>
<dbReference type="Proteomes" id="UP000823749">
    <property type="component" value="Chromosome 13"/>
</dbReference>
<keyword evidence="3" id="KW-0808">Transferase</keyword>
<dbReference type="GO" id="GO:0005634">
    <property type="term" value="C:nucleus"/>
    <property type="evidence" value="ECO:0007669"/>
    <property type="project" value="TreeGrafter"/>
</dbReference>
<protein>
    <recommendedName>
        <fullName evidence="1">tRNA (guanine(9)-N(1))-methyltransferase</fullName>
        <ecNumber evidence="1">2.1.1.221</ecNumber>
    </recommendedName>
</protein>
<dbReference type="GO" id="GO:0052905">
    <property type="term" value="F:tRNA (guanosine(9)-N1)-methyltransferase activity"/>
    <property type="evidence" value="ECO:0007669"/>
    <property type="project" value="UniProtKB-EC"/>
</dbReference>
<dbReference type="EC" id="2.1.1.221" evidence="1"/>
<evidence type="ECO:0000313" key="8">
    <source>
        <dbReference type="EMBL" id="KAG5516241.1"/>
    </source>
</evidence>
<dbReference type="InterPro" id="IPR038459">
    <property type="entry name" value="MT_TRM10-typ_sf"/>
</dbReference>
<dbReference type="Gene3D" id="3.40.1280.30">
    <property type="match status" value="1"/>
</dbReference>
<dbReference type="FunFam" id="3.40.1280.30:FF:000018">
    <property type="entry name" value="Os02g0725600 protein"/>
    <property type="match status" value="1"/>
</dbReference>
<dbReference type="EMBL" id="JACTNZ010000013">
    <property type="protein sequence ID" value="KAG5516241.1"/>
    <property type="molecule type" value="Genomic_DNA"/>
</dbReference>
<evidence type="ECO:0000313" key="9">
    <source>
        <dbReference type="Proteomes" id="UP000823749"/>
    </source>
</evidence>
<evidence type="ECO:0000256" key="3">
    <source>
        <dbReference type="ARBA" id="ARBA00022679"/>
    </source>
</evidence>
<feature type="compositionally biased region" description="Basic residues" evidence="6">
    <location>
        <begin position="18"/>
        <end position="34"/>
    </location>
</feature>
<feature type="region of interest" description="Disordered" evidence="6">
    <location>
        <begin position="289"/>
        <end position="326"/>
    </location>
</feature>
<dbReference type="PANTHER" id="PTHR13563:SF13">
    <property type="entry name" value="TRNA METHYLTRANSFERASE 10 HOMOLOG A"/>
    <property type="match status" value="1"/>
</dbReference>
<feature type="compositionally biased region" description="Basic and acidic residues" evidence="6">
    <location>
        <begin position="35"/>
        <end position="53"/>
    </location>
</feature>
<gene>
    <name evidence="8" type="ORF">RHGRI_037066</name>
</gene>
<evidence type="ECO:0000256" key="1">
    <source>
        <dbReference type="ARBA" id="ARBA00012797"/>
    </source>
</evidence>
<comment type="caution">
    <text evidence="8">The sequence shown here is derived from an EMBL/GenBank/DDBJ whole genome shotgun (WGS) entry which is preliminary data.</text>
</comment>
<keyword evidence="9" id="KW-1185">Reference proteome</keyword>
<evidence type="ECO:0000256" key="4">
    <source>
        <dbReference type="ARBA" id="ARBA00022691"/>
    </source>
</evidence>
<comment type="catalytic activity">
    <reaction evidence="5">
        <text>guanosine(9) in tRNA + S-adenosyl-L-methionine = N(1)-methylguanosine(9) in tRNA + S-adenosyl-L-homocysteine + H(+)</text>
        <dbReference type="Rhea" id="RHEA:43156"/>
        <dbReference type="Rhea" id="RHEA-COMP:10367"/>
        <dbReference type="Rhea" id="RHEA-COMP:10368"/>
        <dbReference type="ChEBI" id="CHEBI:15378"/>
        <dbReference type="ChEBI" id="CHEBI:57856"/>
        <dbReference type="ChEBI" id="CHEBI:59789"/>
        <dbReference type="ChEBI" id="CHEBI:73542"/>
        <dbReference type="ChEBI" id="CHEBI:74269"/>
        <dbReference type="EC" id="2.1.1.221"/>
    </reaction>
</comment>
<keyword evidence="4" id="KW-0949">S-adenosyl-L-methionine</keyword>
<feature type="compositionally biased region" description="Basic and acidic residues" evidence="6">
    <location>
        <begin position="60"/>
        <end position="80"/>
    </location>
</feature>
<dbReference type="InterPro" id="IPR007356">
    <property type="entry name" value="tRNA_m1G_MeTrfase_euk"/>
</dbReference>
<dbReference type="PANTHER" id="PTHR13563">
    <property type="entry name" value="TRNA (GUANINE-9-) METHYLTRANSFERASE"/>
    <property type="match status" value="1"/>
</dbReference>
<dbReference type="PROSITE" id="PS51675">
    <property type="entry name" value="SAM_MT_TRM10"/>
    <property type="match status" value="1"/>
</dbReference>
<evidence type="ECO:0000259" key="7">
    <source>
        <dbReference type="PROSITE" id="PS51675"/>
    </source>
</evidence>
<feature type="region of interest" description="Disordered" evidence="6">
    <location>
        <begin position="1"/>
        <end position="80"/>
    </location>
</feature>
<dbReference type="CDD" id="cd18089">
    <property type="entry name" value="SPOUT_Trm10-like"/>
    <property type="match status" value="1"/>
</dbReference>
<evidence type="ECO:0000256" key="2">
    <source>
        <dbReference type="ARBA" id="ARBA00022603"/>
    </source>
</evidence>
<evidence type="ECO:0000256" key="6">
    <source>
        <dbReference type="SAM" id="MobiDB-lite"/>
    </source>
</evidence>
<name>A0AAV6HUF4_9ERIC</name>
<keyword evidence="2" id="KW-0489">Methyltransferase</keyword>
<proteinExistence type="predicted"/>
<reference evidence="8 9" key="1">
    <citation type="submission" date="2020-08" db="EMBL/GenBank/DDBJ databases">
        <title>Plant Genome Project.</title>
        <authorList>
            <person name="Zhang R.-G."/>
        </authorList>
    </citation>
    <scope>NUCLEOTIDE SEQUENCE [LARGE SCALE GENOMIC DNA]</scope>
    <source>
        <strain evidence="8">WSP0</strain>
        <tissue evidence="8">Leaf</tissue>
    </source>
</reference>
<sequence length="326" mass="37555">MRSTAEEEPLQPLLSGRAQKKKQKFKAKKAQKKALVKEQKKREGERKRKEWEGRVAGLSEEEREKLIGSRNGSRKERMAKKLEERESKVKRLNEAKTHGQNIVVDLEFASLMTPSEINSLVHQSQQEKGCENGGGTANILNCYAINGRCSSPGHLWLTGCHGEMEIQLQRLPGFDKWIIEKENRPYIEAFQDRKKRLVYLTTDSENILEELDPRKIYIVGGLVERNRWKGITMKKAKEQGIKTAKLPIGNYMKMSGSKVLTVNQVIEILLKFLETRDWKTSFFKVIPQRKRCEADSEKNQGDSNREDNEEAADQVKRKKKRAESAD</sequence>
<dbReference type="GO" id="GO:0002939">
    <property type="term" value="P:tRNA N1-guanine methylation"/>
    <property type="evidence" value="ECO:0007669"/>
    <property type="project" value="TreeGrafter"/>
</dbReference>
<dbReference type="InterPro" id="IPR028564">
    <property type="entry name" value="MT_TRM10-typ"/>
</dbReference>
<accession>A0AAV6HUF4</accession>
<feature type="compositionally biased region" description="Basic and acidic residues" evidence="6">
    <location>
        <begin position="290"/>
        <end position="306"/>
    </location>
</feature>
<feature type="domain" description="SAM-dependent MTase TRM10-type" evidence="7">
    <location>
        <begin position="88"/>
        <end position="293"/>
    </location>
</feature>
<feature type="compositionally biased region" description="Basic residues" evidence="6">
    <location>
        <begin position="316"/>
        <end position="326"/>
    </location>
</feature>
<dbReference type="GO" id="GO:0000049">
    <property type="term" value="F:tRNA binding"/>
    <property type="evidence" value="ECO:0007669"/>
    <property type="project" value="TreeGrafter"/>
</dbReference>